<gene>
    <name evidence="2" type="ORF">NCTC10172_00276</name>
</gene>
<dbReference type="EMBL" id="LR215050">
    <property type="protein sequence ID" value="VEU82268.1"/>
    <property type="molecule type" value="Genomic_DNA"/>
</dbReference>
<evidence type="ECO:0000313" key="2">
    <source>
        <dbReference type="EMBL" id="VEU82268.1"/>
    </source>
</evidence>
<keyword evidence="3" id="KW-1185">Reference proteome</keyword>
<dbReference type="GO" id="GO:0006508">
    <property type="term" value="P:proteolysis"/>
    <property type="evidence" value="ECO:0007669"/>
    <property type="project" value="InterPro"/>
</dbReference>
<proteinExistence type="predicted"/>
<evidence type="ECO:0000313" key="3">
    <source>
        <dbReference type="Proteomes" id="UP000290909"/>
    </source>
</evidence>
<dbReference type="InterPro" id="IPR029058">
    <property type="entry name" value="AB_hydrolase_fold"/>
</dbReference>
<dbReference type="GO" id="GO:0008236">
    <property type="term" value="F:serine-type peptidase activity"/>
    <property type="evidence" value="ECO:0007669"/>
    <property type="project" value="InterPro"/>
</dbReference>
<feature type="domain" description="Dienelactone hydrolase" evidence="1">
    <location>
        <begin position="81"/>
        <end position="238"/>
    </location>
</feature>
<dbReference type="AlphaFoldDB" id="A0A449BIK2"/>
<dbReference type="Pfam" id="PF01738">
    <property type="entry name" value="DLH"/>
    <property type="match status" value="1"/>
</dbReference>
<dbReference type="Gene3D" id="3.40.50.1820">
    <property type="entry name" value="alpha/beta hydrolase"/>
    <property type="match status" value="1"/>
</dbReference>
<accession>A0A449BIK2</accession>
<dbReference type="Proteomes" id="UP000290909">
    <property type="component" value="Chromosome"/>
</dbReference>
<dbReference type="SUPFAM" id="SSF53474">
    <property type="entry name" value="alpha/beta-Hydrolases"/>
    <property type="match status" value="1"/>
</dbReference>
<dbReference type="InterPro" id="IPR002925">
    <property type="entry name" value="Dienelactn_hydro"/>
</dbReference>
<organism evidence="2 3">
    <name type="scientific">Acholeplasma hippikon</name>
    <dbReference type="NCBI Taxonomy" id="264636"/>
    <lineage>
        <taxon>Bacteria</taxon>
        <taxon>Bacillati</taxon>
        <taxon>Mycoplasmatota</taxon>
        <taxon>Mollicutes</taxon>
        <taxon>Acholeplasmatales</taxon>
        <taxon>Acholeplasmataceae</taxon>
        <taxon>Acholeplasma</taxon>
    </lineage>
</organism>
<dbReference type="RefSeq" id="WP_035369664.1">
    <property type="nucleotide sequence ID" value="NZ_LR215050.1"/>
</dbReference>
<dbReference type="STRING" id="1408416.GCA_000702765_01093"/>
<evidence type="ECO:0000259" key="1">
    <source>
        <dbReference type="Pfam" id="PF01738"/>
    </source>
</evidence>
<reference evidence="2 3" key="1">
    <citation type="submission" date="2019-01" db="EMBL/GenBank/DDBJ databases">
        <authorList>
            <consortium name="Pathogen Informatics"/>
        </authorList>
    </citation>
    <scope>NUCLEOTIDE SEQUENCE [LARGE SCALE GENOMIC DNA]</scope>
    <source>
        <strain evidence="2 3">NCTC10172</strain>
    </source>
</reference>
<dbReference type="KEGG" id="ahk:NCTC10172_00276"/>
<protein>
    <submittedName>
        <fullName evidence="2">Predicted esterase</fullName>
    </submittedName>
</protein>
<sequence length="245" mass="28113">MSFEKRIQLSSNNYGMLTYVKEAKRDIFVIFPGGGYQYTSQRESKVVADKILNEDFHTLVYYYRESKLLYPETTLEVYELLTKLKKEPNIGRIFLLGFSAGGHLALQTVINYKNFISGAILAYPVVSTEPDLIHQGSFDALLGESKKYLDEVSLEKQIKRKLPPIYVWHTEEDKSVFVGNTYKLVEKLVLTLTPHMVRIFENGPHGLSLATSEVAPENVDPKLFEETYKEQSTWLKEALNFIKSI</sequence>
<name>A0A449BIK2_9MOLU</name>